<protein>
    <recommendedName>
        <fullName evidence="4">DUF4760 domain-containing protein</fullName>
    </recommendedName>
</protein>
<evidence type="ECO:0008006" key="4">
    <source>
        <dbReference type="Google" id="ProtNLM"/>
    </source>
</evidence>
<accession>A0ABU5LTL9</accession>
<feature type="transmembrane region" description="Helical" evidence="1">
    <location>
        <begin position="20"/>
        <end position="39"/>
    </location>
</feature>
<dbReference type="RefSeq" id="WP_219021062.1">
    <property type="nucleotide sequence ID" value="NZ_CP079203.1"/>
</dbReference>
<name>A0ABU5LTL9_9SPHN</name>
<keyword evidence="1" id="KW-0812">Transmembrane</keyword>
<dbReference type="Proteomes" id="UP001292182">
    <property type="component" value="Unassembled WGS sequence"/>
</dbReference>
<reference evidence="3" key="1">
    <citation type="submission" date="2023-07" db="EMBL/GenBank/DDBJ databases">
        <title>Whole genome sequence analysis of rice epiphytic Sphingomonas sanguinis OsEp_Plm_15B2.</title>
        <authorList>
            <person name="Sahu K.P."/>
            <person name="Asharani P."/>
            <person name="Reddy B."/>
            <person name="Kumar A."/>
        </authorList>
    </citation>
    <scope>NUCLEOTIDE SEQUENCE [LARGE SCALE GENOMIC DNA]</scope>
    <source>
        <strain evidence="3">OsEp_Plm_15B2</strain>
    </source>
</reference>
<comment type="caution">
    <text evidence="2">The sequence shown here is derived from an EMBL/GenBank/DDBJ whole genome shotgun (WGS) entry which is preliminary data.</text>
</comment>
<evidence type="ECO:0000313" key="3">
    <source>
        <dbReference type="Proteomes" id="UP001292182"/>
    </source>
</evidence>
<keyword evidence="1" id="KW-1133">Transmembrane helix</keyword>
<sequence length="176" mass="19967">MREFLLWLQSHDKLAGWAQFAGAVLALLVTYFTAFMPIWHRKRQLRKAAARLLSHGYEVLESYHRTTPNFLPTSLTLRAAALSFGGIIDEIGRFPVYELDDQGSRSLARYLVAMNGTLVAARFVIENTANDLGNREATEDERDVLVAFLTDRLEFARQMLAGEELKRPEWPTPDGP</sequence>
<proteinExistence type="predicted"/>
<evidence type="ECO:0000256" key="1">
    <source>
        <dbReference type="SAM" id="Phobius"/>
    </source>
</evidence>
<organism evidence="2 3">
    <name type="scientific">Sphingomonas sanguinis</name>
    <dbReference type="NCBI Taxonomy" id="33051"/>
    <lineage>
        <taxon>Bacteria</taxon>
        <taxon>Pseudomonadati</taxon>
        <taxon>Pseudomonadota</taxon>
        <taxon>Alphaproteobacteria</taxon>
        <taxon>Sphingomonadales</taxon>
        <taxon>Sphingomonadaceae</taxon>
        <taxon>Sphingomonas</taxon>
    </lineage>
</organism>
<keyword evidence="1" id="KW-0472">Membrane</keyword>
<keyword evidence="3" id="KW-1185">Reference proteome</keyword>
<gene>
    <name evidence="2" type="ORF">N4G62_13530</name>
</gene>
<dbReference type="EMBL" id="JAOBTW010000015">
    <property type="protein sequence ID" value="MDZ7283045.1"/>
    <property type="molecule type" value="Genomic_DNA"/>
</dbReference>
<evidence type="ECO:0000313" key="2">
    <source>
        <dbReference type="EMBL" id="MDZ7283045.1"/>
    </source>
</evidence>